<dbReference type="GO" id="GO:0003700">
    <property type="term" value="F:DNA-binding transcription factor activity"/>
    <property type="evidence" value="ECO:0007669"/>
    <property type="project" value="InterPro"/>
</dbReference>
<dbReference type="SUPFAM" id="SSF53850">
    <property type="entry name" value="Periplasmic binding protein-like II"/>
    <property type="match status" value="1"/>
</dbReference>
<comment type="similarity">
    <text evidence="1">Belongs to the LysR transcriptional regulatory family.</text>
</comment>
<keyword evidence="7" id="KW-1185">Reference proteome</keyword>
<dbReference type="OrthoDB" id="9791253at2"/>
<reference evidence="7" key="1">
    <citation type="submission" date="2016-10" db="EMBL/GenBank/DDBJ databases">
        <authorList>
            <person name="Varghese N."/>
            <person name="Submissions S."/>
        </authorList>
    </citation>
    <scope>NUCLEOTIDE SEQUENCE [LARGE SCALE GENOMIC DNA]</scope>
    <source>
        <strain evidence="7">DSM 28453</strain>
    </source>
</reference>
<dbReference type="InterPro" id="IPR036388">
    <property type="entry name" value="WH-like_DNA-bd_sf"/>
</dbReference>
<evidence type="ECO:0000256" key="2">
    <source>
        <dbReference type="ARBA" id="ARBA00023015"/>
    </source>
</evidence>
<name>A0A1I4E7Q4_9RHOB</name>
<dbReference type="InterPro" id="IPR005119">
    <property type="entry name" value="LysR_subst-bd"/>
</dbReference>
<dbReference type="EMBL" id="FOSZ01000004">
    <property type="protein sequence ID" value="SFL01293.1"/>
    <property type="molecule type" value="Genomic_DNA"/>
</dbReference>
<proteinExistence type="inferred from homology"/>
<dbReference type="FunFam" id="1.10.10.10:FF:000001">
    <property type="entry name" value="LysR family transcriptional regulator"/>
    <property type="match status" value="1"/>
</dbReference>
<dbReference type="AlphaFoldDB" id="A0A1I4E7Q4"/>
<dbReference type="Gene3D" id="1.10.10.10">
    <property type="entry name" value="Winged helix-like DNA-binding domain superfamily/Winged helix DNA-binding domain"/>
    <property type="match status" value="1"/>
</dbReference>
<organism evidence="6 7">
    <name type="scientific">Shimia haliotis</name>
    <dbReference type="NCBI Taxonomy" id="1280847"/>
    <lineage>
        <taxon>Bacteria</taxon>
        <taxon>Pseudomonadati</taxon>
        <taxon>Pseudomonadota</taxon>
        <taxon>Alphaproteobacteria</taxon>
        <taxon>Rhodobacterales</taxon>
        <taxon>Roseobacteraceae</taxon>
    </lineage>
</organism>
<accession>A0A1I4E7Q4</accession>
<dbReference type="CDD" id="cd05466">
    <property type="entry name" value="PBP2_LTTR_substrate"/>
    <property type="match status" value="1"/>
</dbReference>
<keyword evidence="4" id="KW-0804">Transcription</keyword>
<dbReference type="InterPro" id="IPR036390">
    <property type="entry name" value="WH_DNA-bd_sf"/>
</dbReference>
<dbReference type="PROSITE" id="PS50931">
    <property type="entry name" value="HTH_LYSR"/>
    <property type="match status" value="1"/>
</dbReference>
<dbReference type="GO" id="GO:0000976">
    <property type="term" value="F:transcription cis-regulatory region binding"/>
    <property type="evidence" value="ECO:0007669"/>
    <property type="project" value="TreeGrafter"/>
</dbReference>
<protein>
    <submittedName>
        <fullName evidence="6">DNA-binding transcriptional regulator, LysR family</fullName>
    </submittedName>
</protein>
<dbReference type="RefSeq" id="WP_093323683.1">
    <property type="nucleotide sequence ID" value="NZ_FOSZ01000004.1"/>
</dbReference>
<evidence type="ECO:0000313" key="7">
    <source>
        <dbReference type="Proteomes" id="UP000198851"/>
    </source>
</evidence>
<dbReference type="Gene3D" id="3.40.190.290">
    <property type="match status" value="1"/>
</dbReference>
<gene>
    <name evidence="6" type="ORF">SAMN04488036_10458</name>
</gene>
<dbReference type="STRING" id="1280847.SAMN04488036_10458"/>
<dbReference type="Proteomes" id="UP000198851">
    <property type="component" value="Unassembled WGS sequence"/>
</dbReference>
<dbReference type="SUPFAM" id="SSF46785">
    <property type="entry name" value="Winged helix' DNA-binding domain"/>
    <property type="match status" value="1"/>
</dbReference>
<evidence type="ECO:0000313" key="6">
    <source>
        <dbReference type="EMBL" id="SFL01293.1"/>
    </source>
</evidence>
<dbReference type="PRINTS" id="PR00039">
    <property type="entry name" value="HTHLYSR"/>
</dbReference>
<dbReference type="InterPro" id="IPR000847">
    <property type="entry name" value="LysR_HTH_N"/>
</dbReference>
<evidence type="ECO:0000259" key="5">
    <source>
        <dbReference type="PROSITE" id="PS50931"/>
    </source>
</evidence>
<keyword evidence="2" id="KW-0805">Transcription regulation</keyword>
<evidence type="ECO:0000256" key="1">
    <source>
        <dbReference type="ARBA" id="ARBA00009437"/>
    </source>
</evidence>
<sequence length="301" mass="33096">MARINLKQLETFVRVAELGGFRRAAERLNTTQSNISARIAALETQLNRKLMDRDAGLVRLTPFGENMLSKARQVLAAMDEFVAGADNDLLFDGVLRLGVTEMIAHSWLVPYLSALKKQFPNIDVDLMVDLSANLSDALFDRSIDLALQSGPFGRTTSQERPLGSFPYIWVGAPMLGFGDKELTWGDLAERPILTHARGTLPFTQISAHTAKNPNQTTRLVPSTNMSACIQMTVEGLGVACLPESMVRQELSNGKLVALNYPWCPDALQFFARFEDTSPHFVRQAADLAAKVSWANLDAGSV</sequence>
<evidence type="ECO:0000256" key="4">
    <source>
        <dbReference type="ARBA" id="ARBA00023163"/>
    </source>
</evidence>
<feature type="domain" description="HTH lysR-type" evidence="5">
    <location>
        <begin position="4"/>
        <end position="61"/>
    </location>
</feature>
<dbReference type="Pfam" id="PF03466">
    <property type="entry name" value="LysR_substrate"/>
    <property type="match status" value="1"/>
</dbReference>
<evidence type="ECO:0000256" key="3">
    <source>
        <dbReference type="ARBA" id="ARBA00023125"/>
    </source>
</evidence>
<dbReference type="PANTHER" id="PTHR30126">
    <property type="entry name" value="HTH-TYPE TRANSCRIPTIONAL REGULATOR"/>
    <property type="match status" value="1"/>
</dbReference>
<dbReference type="Pfam" id="PF00126">
    <property type="entry name" value="HTH_1"/>
    <property type="match status" value="1"/>
</dbReference>
<keyword evidence="3 6" id="KW-0238">DNA-binding</keyword>
<dbReference type="PANTHER" id="PTHR30126:SF77">
    <property type="entry name" value="TRANSCRIPTIONAL REGULATORY PROTEIN"/>
    <property type="match status" value="1"/>
</dbReference>